<name>A0A1I1KJ41_9CLOT</name>
<dbReference type="PANTHER" id="PTHR42866">
    <property type="entry name" value="3-DEOXY-MANNO-OCTULOSONATE CYTIDYLYLTRANSFERASE"/>
    <property type="match status" value="1"/>
</dbReference>
<feature type="domain" description="N-acetyltransferase" evidence="1">
    <location>
        <begin position="246"/>
        <end position="375"/>
    </location>
</feature>
<dbReference type="Proteomes" id="UP000199263">
    <property type="component" value="Unassembled WGS sequence"/>
</dbReference>
<dbReference type="SUPFAM" id="SSF55729">
    <property type="entry name" value="Acyl-CoA N-acyltransferases (Nat)"/>
    <property type="match status" value="1"/>
</dbReference>
<dbReference type="RefSeq" id="WP_090089519.1">
    <property type="nucleotide sequence ID" value="NZ_FOMG01000006.1"/>
</dbReference>
<dbReference type="PANTHER" id="PTHR42866:SF1">
    <property type="entry name" value="SPORE COAT POLYSACCHARIDE BIOSYNTHESIS PROTEIN SPSF"/>
    <property type="match status" value="1"/>
</dbReference>
<dbReference type="InterPro" id="IPR000182">
    <property type="entry name" value="GNAT_dom"/>
</dbReference>
<reference evidence="2 3" key="1">
    <citation type="submission" date="2016-10" db="EMBL/GenBank/DDBJ databases">
        <authorList>
            <person name="de Groot N.N."/>
        </authorList>
    </citation>
    <scope>NUCLEOTIDE SEQUENCE [LARGE SCALE GENOMIC DNA]</scope>
    <source>
        <strain evidence="2 3">DSM 12992</strain>
    </source>
</reference>
<proteinExistence type="predicted"/>
<dbReference type="Pfam" id="PF02348">
    <property type="entry name" value="CTP_transf_3"/>
    <property type="match status" value="1"/>
</dbReference>
<evidence type="ECO:0000313" key="3">
    <source>
        <dbReference type="Proteomes" id="UP000199263"/>
    </source>
</evidence>
<dbReference type="GO" id="GO:0005829">
    <property type="term" value="C:cytosol"/>
    <property type="evidence" value="ECO:0007669"/>
    <property type="project" value="TreeGrafter"/>
</dbReference>
<dbReference type="OrthoDB" id="9815559at2"/>
<dbReference type="InterPro" id="IPR029044">
    <property type="entry name" value="Nucleotide-diphossugar_trans"/>
</dbReference>
<dbReference type="AlphaFoldDB" id="A0A1I1KJ41"/>
<dbReference type="InterPro" id="IPR003329">
    <property type="entry name" value="Cytidylyl_trans"/>
</dbReference>
<dbReference type="InterPro" id="IPR016181">
    <property type="entry name" value="Acyl_CoA_acyltransferase"/>
</dbReference>
<dbReference type="Pfam" id="PF13302">
    <property type="entry name" value="Acetyltransf_3"/>
    <property type="match status" value="1"/>
</dbReference>
<dbReference type="CDD" id="cd02518">
    <property type="entry name" value="GT2_SpsF"/>
    <property type="match status" value="1"/>
</dbReference>
<dbReference type="EMBL" id="FOMG01000006">
    <property type="protein sequence ID" value="SFC60817.1"/>
    <property type="molecule type" value="Genomic_DNA"/>
</dbReference>
<gene>
    <name evidence="2" type="ORF">SAMN05421842_10634</name>
</gene>
<dbReference type="SUPFAM" id="SSF53448">
    <property type="entry name" value="Nucleotide-diphospho-sugar transferases"/>
    <property type="match status" value="1"/>
</dbReference>
<accession>A0A1I1KJ41</accession>
<sequence>MKVVCIIQARVGSTRLPGKVLKQICGKTVLEHDIERLKKVRNIDEIVIATTLLEKDNAIVDECERLGVSYFRGSEQDVLSRYYYAAKENKADVVVRVTSDCPLTDSKVSEKIIDSYLDNKEIYDYVSNTIERTYPRGLDTEVFSFNALERAFNEAISTRDREHVTPYIWDNNTIFNIFQYKNKEDYSNLRWTLDTEEDYKLISIIYKYFCDKEYFCMEDIIALMKEKPELEKINIDIEQKKIDDDLILINANKEHCKLIYEWRNDKEVRKNSFDTAKISYEEHVEWYAKKLNDSNCKIYLLANSNKNIGVVRLELKDGENTINYNIEKNSRGKGYGYKILLELEKELIKNQKTMKLTAYVKSENIFSLKIFNKLNYEIIKREENIIKLQKVIGK</sequence>
<dbReference type="Gene3D" id="3.90.550.10">
    <property type="entry name" value="Spore Coat Polysaccharide Biosynthesis Protein SpsA, Chain A"/>
    <property type="match status" value="1"/>
</dbReference>
<keyword evidence="3" id="KW-1185">Reference proteome</keyword>
<protein>
    <submittedName>
        <fullName evidence="2">Spore coat polysaccharide biosynthesis protein SpsF</fullName>
    </submittedName>
</protein>
<dbReference type="Gene3D" id="3.40.630.30">
    <property type="match status" value="1"/>
</dbReference>
<dbReference type="STRING" id="119641.SAMN05421842_10634"/>
<evidence type="ECO:0000259" key="1">
    <source>
        <dbReference type="Pfam" id="PF13302"/>
    </source>
</evidence>
<organism evidence="2 3">
    <name type="scientific">Clostridium uliginosum</name>
    <dbReference type="NCBI Taxonomy" id="119641"/>
    <lineage>
        <taxon>Bacteria</taxon>
        <taxon>Bacillati</taxon>
        <taxon>Bacillota</taxon>
        <taxon>Clostridia</taxon>
        <taxon>Eubacteriales</taxon>
        <taxon>Clostridiaceae</taxon>
        <taxon>Clostridium</taxon>
    </lineage>
</organism>
<evidence type="ECO:0000313" key="2">
    <source>
        <dbReference type="EMBL" id="SFC60817.1"/>
    </source>
</evidence>
<dbReference type="GO" id="GO:0016747">
    <property type="term" value="F:acyltransferase activity, transferring groups other than amino-acyl groups"/>
    <property type="evidence" value="ECO:0007669"/>
    <property type="project" value="InterPro"/>
</dbReference>